<keyword evidence="1" id="KW-0472">Membrane</keyword>
<protein>
    <submittedName>
        <fullName evidence="2">Uncharacterized protein</fullName>
    </submittedName>
</protein>
<dbReference type="OrthoDB" id="2520504at2"/>
<keyword evidence="1" id="KW-0812">Transmembrane</keyword>
<dbReference type="InterPro" id="IPR000408">
    <property type="entry name" value="Reg_chr_condens"/>
</dbReference>
<comment type="caution">
    <text evidence="2">The sequence shown here is derived from an EMBL/GenBank/DDBJ whole genome shotgun (WGS) entry which is preliminary data.</text>
</comment>
<gene>
    <name evidence="2" type="ORF">D3P08_16665</name>
</gene>
<proteinExistence type="predicted"/>
<dbReference type="PROSITE" id="PS50012">
    <property type="entry name" value="RCC1_3"/>
    <property type="match status" value="1"/>
</dbReference>
<dbReference type="Proteomes" id="UP000266482">
    <property type="component" value="Unassembled WGS sequence"/>
</dbReference>
<keyword evidence="3" id="KW-1185">Reference proteome</keyword>
<feature type="transmembrane region" description="Helical" evidence="1">
    <location>
        <begin position="31"/>
        <end position="54"/>
    </location>
</feature>
<keyword evidence="1" id="KW-1133">Transmembrane helix</keyword>
<dbReference type="RefSeq" id="WP_119600829.1">
    <property type="nucleotide sequence ID" value="NZ_QXQA01000010.1"/>
</dbReference>
<organism evidence="2 3">
    <name type="scientific">Paenibacillus nanensis</name>
    <dbReference type="NCBI Taxonomy" id="393251"/>
    <lineage>
        <taxon>Bacteria</taxon>
        <taxon>Bacillati</taxon>
        <taxon>Bacillota</taxon>
        <taxon>Bacilli</taxon>
        <taxon>Bacillales</taxon>
        <taxon>Paenibacillaceae</taxon>
        <taxon>Paenibacillus</taxon>
    </lineage>
</organism>
<evidence type="ECO:0000256" key="1">
    <source>
        <dbReference type="SAM" id="Phobius"/>
    </source>
</evidence>
<evidence type="ECO:0000313" key="2">
    <source>
        <dbReference type="EMBL" id="RIX51538.1"/>
    </source>
</evidence>
<sequence>MIRNSSSSTHAPATDSNKSRLSYRIIRKKRYGLYGIAFAVLFFVLAQIAVSYYVNLNTVYKHRLNYNMFLEDQSMIEVVIEEIAKTIKRDKLTDYAILIGNSVAWGTNESSEHSLGRYLSDQAAASETEPLQAVFNLSAPSIMAGDAYTLLLMLEDHGIKTDNVFIGLSYSAFVEPKPGPRQVFWLGDFLREQDPEAFADVLPHLQQNQYEYVTGWDRFEENMIDTLFRSIPVVKYKEVIPAYLEQKKAGTDLLGDPRPWNQKQFAESWLTDPQYLSFFDPAPFDMSESNWGVYFMNKIIEHQEGKRLLVFVSGGNGELSKKEVTNPGYIENMAKIEDYFTSKKVPHLMMQDLIQPDHFTDHVHLTKEGNEELAGFIWQTWTGKGE</sequence>
<dbReference type="EMBL" id="QXQA01000010">
    <property type="protein sequence ID" value="RIX51538.1"/>
    <property type="molecule type" value="Genomic_DNA"/>
</dbReference>
<name>A0A3A1USM9_9BACL</name>
<reference evidence="2 3" key="1">
    <citation type="submission" date="2018-09" db="EMBL/GenBank/DDBJ databases">
        <title>Paenibacillus aracenensis nov. sp. isolated from a cave in southern Spain.</title>
        <authorList>
            <person name="Jurado V."/>
            <person name="Gutierrez-Patricio S."/>
            <person name="Gonzalez-Pimentel J.L."/>
            <person name="Miller A.Z."/>
            <person name="Laiz L."/>
            <person name="Saiz-Jimenez C."/>
        </authorList>
    </citation>
    <scope>NUCLEOTIDE SEQUENCE [LARGE SCALE GENOMIC DNA]</scope>
    <source>
        <strain evidence="2 3">DSM 22867</strain>
    </source>
</reference>
<dbReference type="AlphaFoldDB" id="A0A3A1USM9"/>
<evidence type="ECO:0000313" key="3">
    <source>
        <dbReference type="Proteomes" id="UP000266482"/>
    </source>
</evidence>
<accession>A0A3A1USM9</accession>